<dbReference type="AlphaFoldDB" id="A0A2R5FBF7"/>
<organism evidence="1 2">
    <name type="scientific">Novimethylophilus kurashikiensis</name>
    <dbReference type="NCBI Taxonomy" id="1825523"/>
    <lineage>
        <taxon>Bacteria</taxon>
        <taxon>Pseudomonadati</taxon>
        <taxon>Pseudomonadota</taxon>
        <taxon>Betaproteobacteria</taxon>
        <taxon>Nitrosomonadales</taxon>
        <taxon>Methylophilaceae</taxon>
        <taxon>Novimethylophilus</taxon>
    </lineage>
</organism>
<reference evidence="1 2" key="1">
    <citation type="journal article" date="2018" name="Environ. Microbiol.">
        <title>Isolation and genomic characterization of Novimethylophilus kurashikiensis gen. nov. sp. nov., a new lanthanide-dependent methylotrophic species of Methylophilaceae.</title>
        <authorList>
            <person name="Lv H."/>
            <person name="Sahin N."/>
            <person name="Tani A."/>
        </authorList>
    </citation>
    <scope>NUCLEOTIDE SEQUENCE [LARGE SCALE GENOMIC DNA]</scope>
    <source>
        <strain evidence="1 2">La2-4</strain>
    </source>
</reference>
<dbReference type="EMBL" id="BDOQ01000006">
    <property type="protein sequence ID" value="GBG14021.1"/>
    <property type="molecule type" value="Genomic_DNA"/>
</dbReference>
<proteinExistence type="predicted"/>
<evidence type="ECO:0000313" key="2">
    <source>
        <dbReference type="Proteomes" id="UP000245081"/>
    </source>
</evidence>
<keyword evidence="2" id="KW-1185">Reference proteome</keyword>
<gene>
    <name evidence="1" type="ORF">NMK_1577</name>
</gene>
<accession>A0A2R5FBF7</accession>
<evidence type="ECO:0000313" key="1">
    <source>
        <dbReference type="EMBL" id="GBG14021.1"/>
    </source>
</evidence>
<comment type="caution">
    <text evidence="1">The sequence shown here is derived from an EMBL/GenBank/DDBJ whole genome shotgun (WGS) entry which is preliminary data.</text>
</comment>
<sequence length="183" mass="20516">MILLALGVYSYWDISNWKACGKEVLEDDQDIRPACISDILGKAEKGNKSEIYLYTRHLRLTVLDEIVSDKSFAIAMARQSTPTKMEYLHWVRIAAKAGFSDYVTESLELCQAGVPSFDKLLIKQIFEASSGSARDLTLGSTPTEQNNEKQQINALEKSWYESKFTPCNPEAAPLKNPDLESSD</sequence>
<protein>
    <submittedName>
        <fullName evidence="1">Uncharacterized protein</fullName>
    </submittedName>
</protein>
<name>A0A2R5FBF7_9PROT</name>
<dbReference type="Proteomes" id="UP000245081">
    <property type="component" value="Unassembled WGS sequence"/>
</dbReference>